<dbReference type="RefSeq" id="WP_136003139.1">
    <property type="nucleotide sequence ID" value="NZ_SRYW01000001.1"/>
</dbReference>
<sequence>MSSSTCALWLSLAAWSLTGGPWSVQLHLQDEHPDICVQTGGQTPQCVSTLLRHLAVALPRWA</sequence>
<proteinExistence type="predicted"/>
<evidence type="ECO:0000313" key="2">
    <source>
        <dbReference type="Proteomes" id="UP000306631"/>
    </source>
</evidence>
<accession>A0A4S2D9K0</accession>
<gene>
    <name evidence="1" type="ORF">E5352_01925</name>
</gene>
<protein>
    <submittedName>
        <fullName evidence="1">Uncharacterized protein</fullName>
    </submittedName>
</protein>
<comment type="caution">
    <text evidence="1">The sequence shown here is derived from an EMBL/GenBank/DDBJ whole genome shotgun (WGS) entry which is preliminary data.</text>
</comment>
<dbReference type="Proteomes" id="UP000306631">
    <property type="component" value="Unassembled WGS sequence"/>
</dbReference>
<dbReference type="EMBL" id="SRYW01000001">
    <property type="protein sequence ID" value="TGY37343.1"/>
    <property type="molecule type" value="Genomic_DNA"/>
</dbReference>
<name>A0A4S2D9K0_STEMA</name>
<reference evidence="1 2" key="1">
    <citation type="submission" date="2019-04" db="EMBL/GenBank/DDBJ databases">
        <title>Microbes associate with the intestines of laboratory mice.</title>
        <authorList>
            <person name="Navarre W."/>
            <person name="Wong E."/>
            <person name="Huang K."/>
            <person name="Tropini C."/>
            <person name="Ng K."/>
            <person name="Yu B."/>
        </authorList>
    </citation>
    <scope>NUCLEOTIDE SEQUENCE [LARGE SCALE GENOMIC DNA]</scope>
    <source>
        <strain evidence="1 2">NM62_B4-13</strain>
    </source>
</reference>
<evidence type="ECO:0000313" key="1">
    <source>
        <dbReference type="EMBL" id="TGY37343.1"/>
    </source>
</evidence>
<organism evidence="1 2">
    <name type="scientific">Stenotrophomonas maltophilia</name>
    <name type="common">Pseudomonas maltophilia</name>
    <name type="synonym">Xanthomonas maltophilia</name>
    <dbReference type="NCBI Taxonomy" id="40324"/>
    <lineage>
        <taxon>Bacteria</taxon>
        <taxon>Pseudomonadati</taxon>
        <taxon>Pseudomonadota</taxon>
        <taxon>Gammaproteobacteria</taxon>
        <taxon>Lysobacterales</taxon>
        <taxon>Lysobacteraceae</taxon>
        <taxon>Stenotrophomonas</taxon>
        <taxon>Stenotrophomonas maltophilia group</taxon>
    </lineage>
</organism>
<dbReference type="AlphaFoldDB" id="A0A4S2D9K0"/>